<gene>
    <name evidence="1" type="ORF">AGR2A_Cc120038</name>
</gene>
<evidence type="ECO:0000313" key="1">
    <source>
        <dbReference type="EMBL" id="CUW87420.1"/>
    </source>
</evidence>
<sequence>MDFRTDLSDEAMAIRWGGILNEIPELWDAIRLFEIENRPAVTSGGFKIKSDWVSVSVDGAAGHVSRIRVGNARSME</sequence>
<dbReference type="EMBL" id="FBVY01000004">
    <property type="protein sequence ID" value="CUW87420.1"/>
    <property type="molecule type" value="Genomic_DNA"/>
</dbReference>
<evidence type="ECO:0000313" key="2">
    <source>
        <dbReference type="Proteomes" id="UP000191933"/>
    </source>
</evidence>
<organism evidence="1 2">
    <name type="scientific">Agrobacterium genomosp. 2 str. CFBP 5494</name>
    <dbReference type="NCBI Taxonomy" id="1183436"/>
    <lineage>
        <taxon>Bacteria</taxon>
        <taxon>Pseudomonadati</taxon>
        <taxon>Pseudomonadota</taxon>
        <taxon>Alphaproteobacteria</taxon>
        <taxon>Hyphomicrobiales</taxon>
        <taxon>Rhizobiaceae</taxon>
        <taxon>Rhizobium/Agrobacterium group</taxon>
        <taxon>Agrobacterium</taxon>
        <taxon>Agrobacterium tumefaciens complex</taxon>
    </lineage>
</organism>
<comment type="caution">
    <text evidence="1">The sequence shown here is derived from an EMBL/GenBank/DDBJ whole genome shotgun (WGS) entry which is preliminary data.</text>
</comment>
<name>A0A9W5EXW5_9HYPH</name>
<dbReference type="AlphaFoldDB" id="A0A9W5EXW5"/>
<proteinExistence type="predicted"/>
<reference evidence="1 2" key="1">
    <citation type="submission" date="2016-01" db="EMBL/GenBank/DDBJ databases">
        <authorList>
            <person name="Regsiter A."/>
            <person name="william w."/>
        </authorList>
    </citation>
    <scope>NUCLEOTIDE SEQUENCE [LARGE SCALE GENOMIC DNA]</scope>
    <source>
        <strain evidence="1 2">CFBP 5494</strain>
    </source>
</reference>
<protein>
    <submittedName>
        <fullName evidence="1">Uncharacterized protein</fullName>
    </submittedName>
</protein>
<accession>A0A9W5EXW5</accession>
<dbReference type="Proteomes" id="UP000191933">
    <property type="component" value="Unassembled WGS sequence"/>
</dbReference>
<keyword evidence="2" id="KW-1185">Reference proteome</keyword>